<dbReference type="InterPro" id="IPR040601">
    <property type="entry name" value="Trm5a/b_N"/>
</dbReference>
<dbReference type="STRING" id="1434104.MCMEM_1464"/>
<evidence type="ECO:0000256" key="1">
    <source>
        <dbReference type="ARBA" id="ARBA00022490"/>
    </source>
</evidence>
<evidence type="ECO:0000256" key="4">
    <source>
        <dbReference type="ARBA" id="ARBA00022691"/>
    </source>
</evidence>
<dbReference type="GeneID" id="24894023"/>
<keyword evidence="2 7" id="KW-0489">Methyltransferase</keyword>
<dbReference type="GO" id="GO:0008175">
    <property type="term" value="F:tRNA methyltransferase activity"/>
    <property type="evidence" value="ECO:0007669"/>
    <property type="project" value="TreeGrafter"/>
</dbReference>
<dbReference type="Gene3D" id="3.30.70.2580">
    <property type="match status" value="1"/>
</dbReference>
<keyword evidence="8" id="KW-1185">Reference proteome</keyword>
<accession>A0A0E3SSR3</accession>
<sequence>MKQPCIAIPKKKGEPARKFLMELDILDKSLKIFSEGDELYLPLERELTPEEFNELPEEARQVDHEFESHEKILKLEDILGFTPGYEIVGDIALIEADEPEAQKVADALLKVHKNVQTVLGAVSAVEGEFRTRRFKVLAGEDRTETVHKDHGFKYKVDLERAYFTPRLSTERQRIVSQIGKEDVVLDMFAGVGPYSIPIARKCKRVIAMDKNPDAIHFLAENVKLNSIENIEVIEGDANEIARKFEGVADHVIMNLPHSADAFLDAAIYVTAPKGIIHYYGMTHEDDLYESSIGLIDAAAKKAGRSIEVVECRTVRSYAPHQYNVCIEVRIN</sequence>
<evidence type="ECO:0000256" key="2">
    <source>
        <dbReference type="ARBA" id="ARBA00022603"/>
    </source>
</evidence>
<evidence type="ECO:0000313" key="7">
    <source>
        <dbReference type="EMBL" id="AKB85517.1"/>
    </source>
</evidence>
<proteinExistence type="predicted"/>
<evidence type="ECO:0000259" key="6">
    <source>
        <dbReference type="PROSITE" id="PS51684"/>
    </source>
</evidence>
<dbReference type="CDD" id="cd02440">
    <property type="entry name" value="AdoMet_MTases"/>
    <property type="match status" value="1"/>
</dbReference>
<dbReference type="GO" id="GO:0002939">
    <property type="term" value="P:tRNA N1-guanine methylation"/>
    <property type="evidence" value="ECO:0007669"/>
    <property type="project" value="TreeGrafter"/>
</dbReference>
<dbReference type="InterPro" id="IPR030382">
    <property type="entry name" value="MeTrfase_TRM5/TYW2"/>
</dbReference>
<dbReference type="EMBL" id="CP009518">
    <property type="protein sequence ID" value="AKB85517.1"/>
    <property type="molecule type" value="Genomic_DNA"/>
</dbReference>
<dbReference type="GO" id="GO:0005737">
    <property type="term" value="C:cytoplasm"/>
    <property type="evidence" value="ECO:0007669"/>
    <property type="project" value="TreeGrafter"/>
</dbReference>
<dbReference type="Pfam" id="PF25133">
    <property type="entry name" value="TYW2_N_2"/>
    <property type="match status" value="1"/>
</dbReference>
<dbReference type="SUPFAM" id="SSF53335">
    <property type="entry name" value="S-adenosyl-L-methionine-dependent methyltransferases"/>
    <property type="match status" value="1"/>
</dbReference>
<name>A0A0E3SSR3_METMT</name>
<dbReference type="Gene3D" id="3.40.50.150">
    <property type="entry name" value="Vaccinia Virus protein VP39"/>
    <property type="match status" value="1"/>
</dbReference>
<dbReference type="RefSeq" id="WP_048205600.1">
    <property type="nucleotide sequence ID" value="NZ_CP009518.1"/>
</dbReference>
<dbReference type="PROSITE" id="PS51684">
    <property type="entry name" value="SAM_MT_TRM5_TYW2"/>
    <property type="match status" value="1"/>
</dbReference>
<evidence type="ECO:0000256" key="3">
    <source>
        <dbReference type="ARBA" id="ARBA00022679"/>
    </source>
</evidence>
<dbReference type="OrthoDB" id="8079at2157"/>
<evidence type="ECO:0000313" key="8">
    <source>
        <dbReference type="Proteomes" id="UP000033048"/>
    </source>
</evidence>
<reference evidence="7 8" key="1">
    <citation type="submission" date="2014-07" db="EMBL/GenBank/DDBJ databases">
        <title>Methanogenic archaea and the global carbon cycle.</title>
        <authorList>
            <person name="Henriksen J.R."/>
            <person name="Luke J."/>
            <person name="Reinhart S."/>
            <person name="Benedict M.N."/>
            <person name="Youngblut N.D."/>
            <person name="Metcalf M.E."/>
            <person name="Whitaker R.J."/>
            <person name="Metcalf W.W."/>
        </authorList>
    </citation>
    <scope>NUCLEOTIDE SEQUENCE [LARGE SCALE GENOMIC DNA]</scope>
    <source>
        <strain evidence="7 8">MM1</strain>
    </source>
</reference>
<dbReference type="HOGENOM" id="CLU_022610_0_1_2"/>
<dbReference type="FunFam" id="3.40.50.150:FF:000131">
    <property type="entry name" value="tRNA wybutosine-synthesizing protein 2/3/4"/>
    <property type="match status" value="1"/>
</dbReference>
<dbReference type="AlphaFoldDB" id="A0A0E3SSR3"/>
<dbReference type="KEGG" id="mmet:MCMEM_1464"/>
<protein>
    <submittedName>
        <fullName evidence="7">tRNA (Guanine37-N1)-methyltransferase</fullName>
    </submittedName>
</protein>
<evidence type="ECO:0000256" key="5">
    <source>
        <dbReference type="ARBA" id="ARBA00022694"/>
    </source>
</evidence>
<keyword evidence="4" id="KW-0949">S-adenosyl-L-methionine</keyword>
<dbReference type="InterPro" id="IPR056744">
    <property type="entry name" value="TRM5/TYW2-like_N"/>
</dbReference>
<dbReference type="Pfam" id="PF18093">
    <property type="entry name" value="Trm5_N"/>
    <property type="match status" value="1"/>
</dbReference>
<dbReference type="PANTHER" id="PTHR23245:SF36">
    <property type="entry name" value="TRNA (GUANINE(37)-N1)-METHYLTRANSFERASE"/>
    <property type="match status" value="1"/>
</dbReference>
<gene>
    <name evidence="7" type="ORF">MCMEM_1464</name>
</gene>
<organism evidence="7 8">
    <name type="scientific">Methanococcoides methylutens MM1</name>
    <dbReference type="NCBI Taxonomy" id="1434104"/>
    <lineage>
        <taxon>Archaea</taxon>
        <taxon>Methanobacteriati</taxon>
        <taxon>Methanobacteriota</taxon>
        <taxon>Stenosarchaea group</taxon>
        <taxon>Methanomicrobia</taxon>
        <taxon>Methanosarcinales</taxon>
        <taxon>Methanosarcinaceae</taxon>
        <taxon>Methanococcoides</taxon>
    </lineage>
</organism>
<keyword evidence="1" id="KW-0963">Cytoplasm</keyword>
<feature type="domain" description="SAM-dependent methyltransferase TRM5/TYW2-type" evidence="6">
    <location>
        <begin position="85"/>
        <end position="331"/>
    </location>
</feature>
<dbReference type="InterPro" id="IPR029063">
    <property type="entry name" value="SAM-dependent_MTases_sf"/>
</dbReference>
<dbReference type="Pfam" id="PF02475">
    <property type="entry name" value="TRM5-TYW2_MTfase"/>
    <property type="match status" value="1"/>
</dbReference>
<keyword evidence="5" id="KW-0819">tRNA processing</keyword>
<dbReference type="Gene3D" id="3.30.300.110">
    <property type="entry name" value="Met-10+ protein-like domains"/>
    <property type="match status" value="1"/>
</dbReference>
<dbReference type="PATRIC" id="fig|1434104.5.peg.1595"/>
<keyword evidence="3 7" id="KW-0808">Transferase</keyword>
<dbReference type="Proteomes" id="UP000033048">
    <property type="component" value="Chromosome"/>
</dbReference>
<dbReference type="PANTHER" id="PTHR23245">
    <property type="entry name" value="TRNA METHYLTRANSFERASE"/>
    <property type="match status" value="1"/>
</dbReference>
<dbReference type="InterPro" id="IPR056743">
    <property type="entry name" value="TRM5-TYW2-like_MTfase"/>
</dbReference>